<gene>
    <name evidence="5" type="ORF">DdX_13897</name>
</gene>
<reference evidence="5" key="1">
    <citation type="submission" date="2022-01" db="EMBL/GenBank/DDBJ databases">
        <title>Genome Sequence Resource for Two Populations of Ditylenchus destructor, the Migratory Endoparasitic Phytonematode.</title>
        <authorList>
            <person name="Zhang H."/>
            <person name="Lin R."/>
            <person name="Xie B."/>
        </authorList>
    </citation>
    <scope>NUCLEOTIDE SEQUENCE</scope>
    <source>
        <strain evidence="5">BazhouSP</strain>
    </source>
</reference>
<protein>
    <submittedName>
        <fullName evidence="5">cAMP-dependent protein kinase inhibitor domain-containing protein</fullName>
    </submittedName>
</protein>
<evidence type="ECO:0000313" key="5">
    <source>
        <dbReference type="EMBL" id="KAI1704967.1"/>
    </source>
</evidence>
<comment type="function">
    <text evidence="1">Extremely potent competitive inhibitor of cAMP-dependent protein kinase activity, this protein interacts with the catalytic subunit of the enzyme after the cAMP-induced dissociation of its regulatory chains.</text>
</comment>
<evidence type="ECO:0000256" key="3">
    <source>
        <dbReference type="ARBA" id="ARBA00023013"/>
    </source>
</evidence>
<evidence type="ECO:0000256" key="2">
    <source>
        <dbReference type="ARBA" id="ARBA00006393"/>
    </source>
</evidence>
<organism evidence="5 6">
    <name type="scientific">Ditylenchus destructor</name>
    <dbReference type="NCBI Taxonomy" id="166010"/>
    <lineage>
        <taxon>Eukaryota</taxon>
        <taxon>Metazoa</taxon>
        <taxon>Ecdysozoa</taxon>
        <taxon>Nematoda</taxon>
        <taxon>Chromadorea</taxon>
        <taxon>Rhabditida</taxon>
        <taxon>Tylenchina</taxon>
        <taxon>Tylenchomorpha</taxon>
        <taxon>Sphaerularioidea</taxon>
        <taxon>Anguinidae</taxon>
        <taxon>Anguininae</taxon>
        <taxon>Ditylenchus</taxon>
    </lineage>
</organism>
<keyword evidence="6" id="KW-1185">Reference proteome</keyword>
<dbReference type="AlphaFoldDB" id="A0AAD4MXZ5"/>
<name>A0AAD4MXZ5_9BILA</name>
<evidence type="ECO:0000313" key="6">
    <source>
        <dbReference type="Proteomes" id="UP001201812"/>
    </source>
</evidence>
<keyword evidence="3 5" id="KW-0649">Protein kinase inhibitor</keyword>
<sequence>MEIAAVNSPTANWPSSKCLIASFDQRDDILATALVASRPSSSVSSSLSFDHSNSLPIHSTTSAQHNADPSQVPFLQELQSLNQFRLQLNLSALLASNQQQSPQEQTGTMGELDTAPPIELEQFVASGRNGRRNALADLGAAIDLDPGAYKLAEQLASLETGDQKPGCSGTGQAPANQNQASGSGQGQ</sequence>
<comment type="caution">
    <text evidence="5">The sequence shown here is derived from an EMBL/GenBank/DDBJ whole genome shotgun (WGS) entry which is preliminary data.</text>
</comment>
<accession>A0AAD4MXZ5</accession>
<evidence type="ECO:0000256" key="4">
    <source>
        <dbReference type="SAM" id="MobiDB-lite"/>
    </source>
</evidence>
<dbReference type="EMBL" id="JAKKPZ010000061">
    <property type="protein sequence ID" value="KAI1704967.1"/>
    <property type="molecule type" value="Genomic_DNA"/>
</dbReference>
<feature type="compositionally biased region" description="Low complexity" evidence="4">
    <location>
        <begin position="175"/>
        <end position="187"/>
    </location>
</feature>
<dbReference type="Proteomes" id="UP001201812">
    <property type="component" value="Unassembled WGS sequence"/>
</dbReference>
<proteinExistence type="inferred from homology"/>
<dbReference type="GO" id="GO:0004862">
    <property type="term" value="F:cAMP-dependent protein kinase inhibitor activity"/>
    <property type="evidence" value="ECO:0007669"/>
    <property type="project" value="InterPro"/>
</dbReference>
<comment type="similarity">
    <text evidence="2">Belongs to the PKI family.</text>
</comment>
<feature type="region of interest" description="Disordered" evidence="4">
    <location>
        <begin position="155"/>
        <end position="187"/>
    </location>
</feature>
<evidence type="ECO:0000256" key="1">
    <source>
        <dbReference type="ARBA" id="ARBA00002844"/>
    </source>
</evidence>
<dbReference type="Pfam" id="PF02827">
    <property type="entry name" value="PKI"/>
    <property type="match status" value="1"/>
</dbReference>
<dbReference type="InterPro" id="IPR004171">
    <property type="entry name" value="cAMP_dep_PKI"/>
</dbReference>